<dbReference type="Gene3D" id="1.20.58.480">
    <property type="match status" value="1"/>
</dbReference>
<comment type="similarity">
    <text evidence="1 4">Belongs to the indoleamine 2,3-dioxygenase family.</text>
</comment>
<dbReference type="InterPro" id="IPR000898">
    <property type="entry name" value="Indolamine_dOase"/>
</dbReference>
<dbReference type="PANTHER" id="PTHR28657">
    <property type="entry name" value="INDOLEAMINE 2,3-DIOXYGENASE"/>
    <property type="match status" value="1"/>
</dbReference>
<dbReference type="Pfam" id="PF01231">
    <property type="entry name" value="IDO"/>
    <property type="match status" value="1"/>
</dbReference>
<keyword evidence="4" id="KW-0349">Heme</keyword>
<proteinExistence type="inferred from homology"/>
<organism evidence="5 6">
    <name type="scientific">Aspergillus granulosus</name>
    <dbReference type="NCBI Taxonomy" id="176169"/>
    <lineage>
        <taxon>Eukaryota</taxon>
        <taxon>Fungi</taxon>
        <taxon>Dikarya</taxon>
        <taxon>Ascomycota</taxon>
        <taxon>Pezizomycotina</taxon>
        <taxon>Eurotiomycetes</taxon>
        <taxon>Eurotiomycetidae</taxon>
        <taxon>Eurotiales</taxon>
        <taxon>Aspergillaceae</taxon>
        <taxon>Aspergillus</taxon>
        <taxon>Aspergillus subgen. Nidulantes</taxon>
    </lineage>
</organism>
<comment type="catalytic activity">
    <reaction evidence="4">
        <text>L-tryptophan + O2 = N-formyl-L-kynurenine</text>
        <dbReference type="Rhea" id="RHEA:24536"/>
        <dbReference type="ChEBI" id="CHEBI:15379"/>
        <dbReference type="ChEBI" id="CHEBI:57912"/>
        <dbReference type="ChEBI" id="CHEBI:58629"/>
    </reaction>
</comment>
<evidence type="ECO:0000313" key="5">
    <source>
        <dbReference type="EMBL" id="KAL2802050.1"/>
    </source>
</evidence>
<keyword evidence="4" id="KW-0223">Dioxygenase</keyword>
<dbReference type="Proteomes" id="UP001610334">
    <property type="component" value="Unassembled WGS sequence"/>
</dbReference>
<dbReference type="EC" id="1.13.11.52" evidence="4"/>
<comment type="function">
    <text evidence="4">Produces N-formyl-kynurenine through the oxidation of tryptophan.</text>
</comment>
<protein>
    <recommendedName>
        <fullName evidence="4">Indoleamine 2,3-dioxygenase</fullName>
        <ecNumber evidence="4">1.13.11.52</ecNumber>
    </recommendedName>
</protein>
<dbReference type="SUPFAM" id="SSF140959">
    <property type="entry name" value="Indolic compounds 2,3-dioxygenase-like"/>
    <property type="match status" value="1"/>
</dbReference>
<evidence type="ECO:0000256" key="4">
    <source>
        <dbReference type="RuleBase" id="RU369119"/>
    </source>
</evidence>
<evidence type="ECO:0000256" key="3">
    <source>
        <dbReference type="ARBA" id="ARBA00023004"/>
    </source>
</evidence>
<reference evidence="5 6" key="1">
    <citation type="submission" date="2024-07" db="EMBL/GenBank/DDBJ databases">
        <title>Section-level genome sequencing and comparative genomics of Aspergillus sections Usti and Cavernicolus.</title>
        <authorList>
            <consortium name="Lawrence Berkeley National Laboratory"/>
            <person name="Nybo J.L."/>
            <person name="Vesth T.C."/>
            <person name="Theobald S."/>
            <person name="Frisvad J.C."/>
            <person name="Larsen T.O."/>
            <person name="Kjaerboelling I."/>
            <person name="Rothschild-Mancinelli K."/>
            <person name="Lyhne E.K."/>
            <person name="Kogle M.E."/>
            <person name="Barry K."/>
            <person name="Clum A."/>
            <person name="Na H."/>
            <person name="Ledsgaard L."/>
            <person name="Lin J."/>
            <person name="Lipzen A."/>
            <person name="Kuo A."/>
            <person name="Riley R."/>
            <person name="Mondo S."/>
            <person name="Labutti K."/>
            <person name="Haridas S."/>
            <person name="Pangalinan J."/>
            <person name="Salamov A.A."/>
            <person name="Simmons B.A."/>
            <person name="Magnuson J.K."/>
            <person name="Chen J."/>
            <person name="Drula E."/>
            <person name="Henrissat B."/>
            <person name="Wiebenga A."/>
            <person name="Lubbers R.J."/>
            <person name="Gomes A.C."/>
            <person name="Makela M.R."/>
            <person name="Stajich J."/>
            <person name="Grigoriev I.V."/>
            <person name="Mortensen U.H."/>
            <person name="De Vries R.P."/>
            <person name="Baker S.E."/>
            <person name="Andersen M.R."/>
        </authorList>
    </citation>
    <scope>NUCLEOTIDE SEQUENCE [LARGE SCALE GENOMIC DNA]</scope>
    <source>
        <strain evidence="5 6">CBS 588.65</strain>
    </source>
</reference>
<keyword evidence="2 4" id="KW-0479">Metal-binding</keyword>
<dbReference type="PANTHER" id="PTHR28657:SF10">
    <property type="entry name" value="INDOLEAMINE 2,3-DIOXYGENASE"/>
    <property type="match status" value="1"/>
</dbReference>
<keyword evidence="3 4" id="KW-0408">Iron</keyword>
<keyword evidence="4" id="KW-0560">Oxidoreductase</keyword>
<gene>
    <name evidence="5" type="ORF">BJX63DRAFT_441513</name>
</gene>
<sequence>MPPKIPVPGDYEISLERGFLPQLLPLKRLPDRYYSPWEEIMKNLPGLISQKNLRYQVERLPLLSTFKLRSREEWQRAYVCLTFIANGYIWGGDRPIQTVPSSIAIPLFDVCKQLNTPPIATYTSLCLWNYGLSRPDQDTYLPDNLVSINTFTGAQDEEWFYLISVAIERRAAPTIPLMLRAISHAYTENIEGLTICLSEFTSHIEDLCQLLERMYERCDPNIFYNNIRRFFLGSKAMEQFGLNGKLYYDCRTAKRVRSFHGASNAQSPLIQFFDVVLGIDHSPMEPAKGLHGGYLQQSRLYMSGPHRRFIEDVAKIAVIKDYVQALPNIYDLQDAYCRCRNALRVLRDKHLQMAHRYIVVPSKQAISTESVISSLRGSGDTDFLPFLKQIRDETVLYQIPASDRSHDPVVQSSATFVADWIVQMPIETH</sequence>
<evidence type="ECO:0000313" key="6">
    <source>
        <dbReference type="Proteomes" id="UP001610334"/>
    </source>
</evidence>
<name>A0ABR4GU86_9EURO</name>
<dbReference type="EMBL" id="JBFXLT010000213">
    <property type="protein sequence ID" value="KAL2802050.1"/>
    <property type="molecule type" value="Genomic_DNA"/>
</dbReference>
<comment type="caution">
    <text evidence="5">The sequence shown here is derived from an EMBL/GenBank/DDBJ whole genome shotgun (WGS) entry which is preliminary data.</text>
</comment>
<dbReference type="InterPro" id="IPR037217">
    <property type="entry name" value="Trp/Indoleamine_2_3_dOase-like"/>
</dbReference>
<keyword evidence="6" id="KW-1185">Reference proteome</keyword>
<evidence type="ECO:0000256" key="1">
    <source>
        <dbReference type="ARBA" id="ARBA00007119"/>
    </source>
</evidence>
<evidence type="ECO:0000256" key="2">
    <source>
        <dbReference type="ARBA" id="ARBA00022723"/>
    </source>
</evidence>
<accession>A0ABR4GU86</accession>